<dbReference type="AlphaFoldDB" id="A0A3D8YIK6"/>
<keyword evidence="1" id="KW-0732">Signal</keyword>
<reference evidence="2 3" key="1">
    <citation type="submission" date="2018-07" db="EMBL/GenBank/DDBJ databases">
        <title>Dyadobacter roseus sp. nov., isolated from rose rhizosphere soil.</title>
        <authorList>
            <person name="Chen L."/>
        </authorList>
    </citation>
    <scope>NUCLEOTIDE SEQUENCE [LARGE SCALE GENOMIC DNA]</scope>
    <source>
        <strain evidence="2 3">RS19</strain>
    </source>
</reference>
<dbReference type="EMBL" id="QNUL01000002">
    <property type="protein sequence ID" value="REA63480.1"/>
    <property type="molecule type" value="Genomic_DNA"/>
</dbReference>
<feature type="chain" id="PRO_5017723598" evidence="1">
    <location>
        <begin position="24"/>
        <end position="336"/>
    </location>
</feature>
<gene>
    <name evidence="2" type="ORF">DSL64_03265</name>
</gene>
<dbReference type="Proteomes" id="UP000256373">
    <property type="component" value="Unassembled WGS sequence"/>
</dbReference>
<dbReference type="SUPFAM" id="SSF117281">
    <property type="entry name" value="Kelch motif"/>
    <property type="match status" value="1"/>
</dbReference>
<protein>
    <submittedName>
        <fullName evidence="2">Galactose oxidase</fullName>
    </submittedName>
</protein>
<dbReference type="InterPro" id="IPR015915">
    <property type="entry name" value="Kelch-typ_b-propeller"/>
</dbReference>
<evidence type="ECO:0000256" key="1">
    <source>
        <dbReference type="SAM" id="SignalP"/>
    </source>
</evidence>
<dbReference type="RefSeq" id="WP_115829228.1">
    <property type="nucleotide sequence ID" value="NZ_QNUL01000002.1"/>
</dbReference>
<evidence type="ECO:0000313" key="3">
    <source>
        <dbReference type="Proteomes" id="UP000256373"/>
    </source>
</evidence>
<organism evidence="2 3">
    <name type="scientific">Dyadobacter luteus</name>
    <dbReference type="NCBI Taxonomy" id="2259619"/>
    <lineage>
        <taxon>Bacteria</taxon>
        <taxon>Pseudomonadati</taxon>
        <taxon>Bacteroidota</taxon>
        <taxon>Cytophagia</taxon>
        <taxon>Cytophagales</taxon>
        <taxon>Spirosomataceae</taxon>
        <taxon>Dyadobacter</taxon>
    </lineage>
</organism>
<proteinExistence type="predicted"/>
<dbReference type="Pfam" id="PF24681">
    <property type="entry name" value="Kelch_KLHDC2_KLHL20_DRC7"/>
    <property type="match status" value="1"/>
</dbReference>
<dbReference type="OrthoDB" id="103335at2"/>
<comment type="caution">
    <text evidence="2">The sequence shown here is derived from an EMBL/GenBank/DDBJ whole genome shotgun (WGS) entry which is preliminary data.</text>
</comment>
<sequence>MFNTLKKTSLAILIASTALVQFSCNNDDADADKLGNWYRQGIPDFGGTPRSGAVSFVVGEKGYIGTGRTNETVSRVKDMWSFNGATWAQVAEFPGTGRQDAIAFVAGNKAYVGTGYDGNTLVDNGYKKDFYEYDATANTWKKIADFPMLRSNASSFVVGDKGYVGLGSINISTMYQDFYRYDATANTWTEVANFTGGKRKGANAFVLGGKAYVGFGQNNSLTATKDLYSFDPAANAWTRLEATNDDLTARAFGFTLILNEKAYIIGGSGSSDVWEYNAADNSWIARTNFENGARSYAAGFTLKGIGYLGTGLAGGTTNTDDFWAFDPTATVNADDN</sequence>
<evidence type="ECO:0000313" key="2">
    <source>
        <dbReference type="EMBL" id="REA63480.1"/>
    </source>
</evidence>
<name>A0A3D8YIK6_9BACT</name>
<feature type="signal peptide" evidence="1">
    <location>
        <begin position="1"/>
        <end position="23"/>
    </location>
</feature>
<dbReference type="Gene3D" id="2.120.10.80">
    <property type="entry name" value="Kelch-type beta propeller"/>
    <property type="match status" value="2"/>
</dbReference>
<accession>A0A3D8YIK6</accession>
<keyword evidence="3" id="KW-1185">Reference proteome</keyword>
<dbReference type="PANTHER" id="PTHR45632">
    <property type="entry name" value="LD33804P"/>
    <property type="match status" value="1"/>
</dbReference>